<feature type="compositionally biased region" description="Low complexity" evidence="8">
    <location>
        <begin position="269"/>
        <end position="279"/>
    </location>
</feature>
<evidence type="ECO:0000313" key="10">
    <source>
        <dbReference type="EMBL" id="SLM50443.1"/>
    </source>
</evidence>
<dbReference type="AlphaFoldDB" id="A0A1W1ICF0"/>
<evidence type="ECO:0000313" key="11">
    <source>
        <dbReference type="Proteomes" id="UP000195985"/>
    </source>
</evidence>
<dbReference type="Pfam" id="PF11967">
    <property type="entry name" value="RecO_N"/>
    <property type="match status" value="1"/>
</dbReference>
<dbReference type="SUPFAM" id="SSF57863">
    <property type="entry name" value="ArfGap/RecO-like zinc finger"/>
    <property type="match status" value="1"/>
</dbReference>
<dbReference type="STRING" id="43064.SAMN04488086_102121"/>
<keyword evidence="4 7" id="KW-0233">DNA recombination</keyword>
<dbReference type="InterPro" id="IPR012340">
    <property type="entry name" value="NA-bd_OB-fold"/>
</dbReference>
<dbReference type="GO" id="GO:0006302">
    <property type="term" value="P:double-strand break repair"/>
    <property type="evidence" value="ECO:0007669"/>
    <property type="project" value="TreeGrafter"/>
</dbReference>
<evidence type="ECO:0000256" key="8">
    <source>
        <dbReference type="SAM" id="MobiDB-lite"/>
    </source>
</evidence>
<dbReference type="InterPro" id="IPR037278">
    <property type="entry name" value="ARFGAP/RecO"/>
</dbReference>
<organism evidence="10 11">
    <name type="scientific">Trichococcus pasteurii</name>
    <dbReference type="NCBI Taxonomy" id="43064"/>
    <lineage>
        <taxon>Bacteria</taxon>
        <taxon>Bacillati</taxon>
        <taxon>Bacillota</taxon>
        <taxon>Bacilli</taxon>
        <taxon>Lactobacillales</taxon>
        <taxon>Carnobacteriaceae</taxon>
        <taxon>Trichococcus</taxon>
    </lineage>
</organism>
<dbReference type="HAMAP" id="MF_00201">
    <property type="entry name" value="RecO"/>
    <property type="match status" value="1"/>
</dbReference>
<dbReference type="EMBL" id="FWEY01000001">
    <property type="protein sequence ID" value="SLM50443.1"/>
    <property type="molecule type" value="Genomic_DNA"/>
</dbReference>
<dbReference type="NCBIfam" id="TIGR00613">
    <property type="entry name" value="reco"/>
    <property type="match status" value="1"/>
</dbReference>
<dbReference type="OrthoDB" id="9797083at2"/>
<dbReference type="Gene3D" id="2.40.50.140">
    <property type="entry name" value="Nucleic acid-binding proteins"/>
    <property type="match status" value="1"/>
</dbReference>
<dbReference type="Pfam" id="PF02565">
    <property type="entry name" value="RecO_C"/>
    <property type="match status" value="1"/>
</dbReference>
<evidence type="ECO:0000256" key="1">
    <source>
        <dbReference type="ARBA" id="ARBA00007452"/>
    </source>
</evidence>
<comment type="similarity">
    <text evidence="1 7">Belongs to the RecO family.</text>
</comment>
<evidence type="ECO:0000256" key="6">
    <source>
        <dbReference type="ARBA" id="ARBA00033409"/>
    </source>
</evidence>
<proteinExistence type="inferred from homology"/>
<evidence type="ECO:0000256" key="3">
    <source>
        <dbReference type="ARBA" id="ARBA00022763"/>
    </source>
</evidence>
<dbReference type="GO" id="GO:0006310">
    <property type="term" value="P:DNA recombination"/>
    <property type="evidence" value="ECO:0007669"/>
    <property type="project" value="UniProtKB-UniRule"/>
</dbReference>
<keyword evidence="5 7" id="KW-0234">DNA repair</keyword>
<keyword evidence="11" id="KW-1185">Reference proteome</keyword>
<dbReference type="SUPFAM" id="SSF50249">
    <property type="entry name" value="Nucleic acid-binding proteins"/>
    <property type="match status" value="1"/>
</dbReference>
<dbReference type="InterPro" id="IPR042242">
    <property type="entry name" value="RecO_C"/>
</dbReference>
<protein>
    <recommendedName>
        <fullName evidence="2 7">DNA repair protein RecO</fullName>
    </recommendedName>
    <alternativeName>
        <fullName evidence="6 7">Recombination protein O</fullName>
    </alternativeName>
</protein>
<dbReference type="Gene3D" id="1.20.1440.120">
    <property type="entry name" value="Recombination protein O, C-terminal domain"/>
    <property type="match status" value="1"/>
</dbReference>
<feature type="domain" description="DNA replication/recombination mediator RecO N-terminal" evidence="9">
    <location>
        <begin position="6"/>
        <end position="74"/>
    </location>
</feature>
<name>A0A1W1ICF0_9LACT</name>
<dbReference type="RefSeq" id="WP_086941360.1">
    <property type="nucleotide sequence ID" value="NZ_FONM01000002.1"/>
</dbReference>
<dbReference type="InterPro" id="IPR022572">
    <property type="entry name" value="DNA_rep/recomb_RecO_N"/>
</dbReference>
<dbReference type="PANTHER" id="PTHR33991">
    <property type="entry name" value="DNA REPAIR PROTEIN RECO"/>
    <property type="match status" value="1"/>
</dbReference>
<keyword evidence="3 7" id="KW-0227">DNA damage</keyword>
<accession>A0A1W1ICF0</accession>
<evidence type="ECO:0000256" key="5">
    <source>
        <dbReference type="ARBA" id="ARBA00023204"/>
    </source>
</evidence>
<dbReference type="GO" id="GO:0043590">
    <property type="term" value="C:bacterial nucleoid"/>
    <property type="evidence" value="ECO:0007669"/>
    <property type="project" value="TreeGrafter"/>
</dbReference>
<evidence type="ECO:0000256" key="2">
    <source>
        <dbReference type="ARBA" id="ARBA00021310"/>
    </source>
</evidence>
<dbReference type="Proteomes" id="UP000195985">
    <property type="component" value="Unassembled WGS sequence"/>
</dbReference>
<sequence>METYQEFDGIVLSIRKHREKDALVKIFTREHGKRMFFVKNIKNPNHSLKAALLPFTKATYLGRIKDDGLSFLQDSREIIHFSKMQTDIHLNAYATYLNNLADAAINDAIKAADLFDLLEESLVAMQNGMDAEIVVNIFEMRVLKYFGAAPQLQECVICHSKQEPFDFSVKYSGALCQKHYGEDPRRSHASPAAVHFARIFQVVTPKQVGNIKIKPATKQALRAFIDELYEEYVGIRLKSKSFIDQMFAWETKVEIPFRSVAEPEPNKPSESGQSDSSSS</sequence>
<comment type="function">
    <text evidence="7">Involved in DNA repair and RecF pathway recombination.</text>
</comment>
<dbReference type="PANTHER" id="PTHR33991:SF1">
    <property type="entry name" value="DNA REPAIR PROTEIN RECO"/>
    <property type="match status" value="1"/>
</dbReference>
<gene>
    <name evidence="7" type="primary">recO</name>
    <name evidence="10" type="ORF">TPAS_115</name>
</gene>
<evidence type="ECO:0000259" key="9">
    <source>
        <dbReference type="Pfam" id="PF11967"/>
    </source>
</evidence>
<dbReference type="InterPro" id="IPR003717">
    <property type="entry name" value="RecO"/>
</dbReference>
<evidence type="ECO:0000256" key="7">
    <source>
        <dbReference type="HAMAP-Rule" id="MF_00201"/>
    </source>
</evidence>
<evidence type="ECO:0000256" key="4">
    <source>
        <dbReference type="ARBA" id="ARBA00023172"/>
    </source>
</evidence>
<reference evidence="11" key="1">
    <citation type="submission" date="2016-04" db="EMBL/GenBank/DDBJ databases">
        <authorList>
            <person name="Strepis N."/>
        </authorList>
    </citation>
    <scope>NUCLEOTIDE SEQUENCE [LARGE SCALE GENOMIC DNA]</scope>
</reference>
<feature type="region of interest" description="Disordered" evidence="8">
    <location>
        <begin position="259"/>
        <end position="279"/>
    </location>
</feature>